<evidence type="ECO:0000313" key="1">
    <source>
        <dbReference type="EMBL" id="GIJ01948.1"/>
    </source>
</evidence>
<proteinExistence type="predicted"/>
<organism evidence="1 2">
    <name type="scientific">Spirilliplanes yamanashiensis</name>
    <dbReference type="NCBI Taxonomy" id="42233"/>
    <lineage>
        <taxon>Bacteria</taxon>
        <taxon>Bacillati</taxon>
        <taxon>Actinomycetota</taxon>
        <taxon>Actinomycetes</taxon>
        <taxon>Micromonosporales</taxon>
        <taxon>Micromonosporaceae</taxon>
        <taxon>Spirilliplanes</taxon>
    </lineage>
</organism>
<dbReference type="RefSeq" id="WP_203937274.1">
    <property type="nucleotide sequence ID" value="NZ_BAAAGJ010000005.1"/>
</dbReference>
<comment type="caution">
    <text evidence="1">The sequence shown here is derived from an EMBL/GenBank/DDBJ whole genome shotgun (WGS) entry which is preliminary data.</text>
</comment>
<keyword evidence="1" id="KW-0808">Transferase</keyword>
<evidence type="ECO:0000313" key="2">
    <source>
        <dbReference type="Proteomes" id="UP000652013"/>
    </source>
</evidence>
<keyword evidence="2" id="KW-1185">Reference proteome</keyword>
<dbReference type="Proteomes" id="UP000652013">
    <property type="component" value="Unassembled WGS sequence"/>
</dbReference>
<dbReference type="InterPro" id="IPR008928">
    <property type="entry name" value="6-hairpin_glycosidase_sf"/>
</dbReference>
<gene>
    <name evidence="1" type="ORF">Sya03_13000</name>
</gene>
<dbReference type="GO" id="GO:0016740">
    <property type="term" value="F:transferase activity"/>
    <property type="evidence" value="ECO:0007669"/>
    <property type="project" value="UniProtKB-KW"/>
</dbReference>
<dbReference type="GO" id="GO:0005975">
    <property type="term" value="P:carbohydrate metabolic process"/>
    <property type="evidence" value="ECO:0007669"/>
    <property type="project" value="InterPro"/>
</dbReference>
<dbReference type="SUPFAM" id="SSF48208">
    <property type="entry name" value="Six-hairpin glycosidases"/>
    <property type="match status" value="1"/>
</dbReference>
<sequence>MTASLSTIAPARIESAPAPMWTHLHRLSDDTGLFEHARNSIVRREHGYCVDDVGRGLLVVSREPAPDPGLLHLADVYLGYLNHAQAPDGRFRNRLSHGRVWSGEPDTGDWWGRALWGLGTAAACCEASWIREEALAAFEQGAGQRSEWPRAMAVAGLGAAEILRAHPGHPAAAALLADAAAAVGTPGPDPSWEWPDPVLTYANAALAEVVVAAGDLLGDPLLLGSGLRMLRWLIGAQTRADGRLSMIPVAGWRQGTPRGLFDQQPIEVAHLADACATAAEITGDDFFENALGACVAWFLGENDGEVVMYDPRSGGGYDGLTPIGPNRNQGAESTIAFIATMQHARALATRNAIRASGGAP</sequence>
<accession>A0A8J4DIA0</accession>
<name>A0A8J4DIA0_9ACTN</name>
<protein>
    <submittedName>
        <fullName evidence="1">Glycosyl transferase</fullName>
    </submittedName>
</protein>
<reference evidence="1" key="1">
    <citation type="submission" date="2021-01" db="EMBL/GenBank/DDBJ databases">
        <title>Whole genome shotgun sequence of Spirilliplanes yamanashiensis NBRC 15828.</title>
        <authorList>
            <person name="Komaki H."/>
            <person name="Tamura T."/>
        </authorList>
    </citation>
    <scope>NUCLEOTIDE SEQUENCE</scope>
    <source>
        <strain evidence="1">NBRC 15828</strain>
    </source>
</reference>
<dbReference type="EMBL" id="BOOY01000007">
    <property type="protein sequence ID" value="GIJ01948.1"/>
    <property type="molecule type" value="Genomic_DNA"/>
</dbReference>
<dbReference type="AlphaFoldDB" id="A0A8J4DIA0"/>